<keyword evidence="4" id="KW-1185">Reference proteome</keyword>
<dbReference type="Gene3D" id="3.10.450.50">
    <property type="match status" value="1"/>
</dbReference>
<name>A0ABP0MW12_9DINO</name>
<dbReference type="SUPFAM" id="SSF54427">
    <property type="entry name" value="NTF2-like"/>
    <property type="match status" value="1"/>
</dbReference>
<comment type="caution">
    <text evidence="3">The sequence shown here is derived from an EMBL/GenBank/DDBJ whole genome shotgun (WGS) entry which is preliminary data.</text>
</comment>
<accession>A0ABP0MW12</accession>
<evidence type="ECO:0000313" key="4">
    <source>
        <dbReference type="Proteomes" id="UP001642464"/>
    </source>
</evidence>
<protein>
    <submittedName>
        <fullName evidence="3">SnoaL-like domain-containing protein</fullName>
    </submittedName>
</protein>
<dbReference type="InterPro" id="IPR037401">
    <property type="entry name" value="SnoaL-like"/>
</dbReference>
<evidence type="ECO:0000256" key="1">
    <source>
        <dbReference type="SAM" id="SignalP"/>
    </source>
</evidence>
<dbReference type="Pfam" id="PF12680">
    <property type="entry name" value="SnoaL_2"/>
    <property type="match status" value="1"/>
</dbReference>
<keyword evidence="1" id="KW-0732">Signal</keyword>
<reference evidence="3 4" key="1">
    <citation type="submission" date="2024-02" db="EMBL/GenBank/DDBJ databases">
        <authorList>
            <person name="Chen Y."/>
            <person name="Shah S."/>
            <person name="Dougan E. K."/>
            <person name="Thang M."/>
            <person name="Chan C."/>
        </authorList>
    </citation>
    <scope>NUCLEOTIDE SEQUENCE [LARGE SCALE GENOMIC DNA]</scope>
</reference>
<sequence>MKRKVTFVTCLLALLLAGCASAPEPYAVTYHQALDQAEASDNKPHAQPQVGEAQLRAFANLFTNLQGPDLRERISGVYATQLYFNDTVHTLTSRDQVADYLEETAERADLIEVRIDDSVMNGRDAYVRWTMRTVFTVSGKEKDIVTVGMTHLRFDEQGLVTLHQDFWDSTEGLYRHMPVVGALLAVSSVALATDTPEPSTQIRVADSLVSPCNTATVKALGFITVGKATLYRTDCAGAEPLAPPMALEFGYKREIPGSAMGKAASVMI</sequence>
<evidence type="ECO:0000259" key="2">
    <source>
        <dbReference type="Pfam" id="PF12680"/>
    </source>
</evidence>
<evidence type="ECO:0000313" key="3">
    <source>
        <dbReference type="EMBL" id="CAK9054872.1"/>
    </source>
</evidence>
<feature type="domain" description="SnoaL-like" evidence="2">
    <location>
        <begin position="66"/>
        <end position="163"/>
    </location>
</feature>
<dbReference type="PROSITE" id="PS51257">
    <property type="entry name" value="PROKAR_LIPOPROTEIN"/>
    <property type="match status" value="1"/>
</dbReference>
<dbReference type="EMBL" id="CAXAMM010024206">
    <property type="protein sequence ID" value="CAK9054872.1"/>
    <property type="molecule type" value="Genomic_DNA"/>
</dbReference>
<dbReference type="Proteomes" id="UP001642464">
    <property type="component" value="Unassembled WGS sequence"/>
</dbReference>
<feature type="non-terminal residue" evidence="3">
    <location>
        <position position="268"/>
    </location>
</feature>
<gene>
    <name evidence="3" type="ORF">SCF082_LOCUS29734</name>
</gene>
<proteinExistence type="predicted"/>
<dbReference type="InterPro" id="IPR032710">
    <property type="entry name" value="NTF2-like_dom_sf"/>
</dbReference>
<organism evidence="3 4">
    <name type="scientific">Durusdinium trenchii</name>
    <dbReference type="NCBI Taxonomy" id="1381693"/>
    <lineage>
        <taxon>Eukaryota</taxon>
        <taxon>Sar</taxon>
        <taxon>Alveolata</taxon>
        <taxon>Dinophyceae</taxon>
        <taxon>Suessiales</taxon>
        <taxon>Symbiodiniaceae</taxon>
        <taxon>Durusdinium</taxon>
    </lineage>
</organism>
<feature type="chain" id="PRO_5047437352" evidence="1">
    <location>
        <begin position="23"/>
        <end position="268"/>
    </location>
</feature>
<feature type="signal peptide" evidence="1">
    <location>
        <begin position="1"/>
        <end position="22"/>
    </location>
</feature>